<keyword evidence="1" id="KW-1133">Transmembrane helix</keyword>
<accession>A0ABV6A586</accession>
<dbReference type="RefSeq" id="WP_377859861.1">
    <property type="nucleotide sequence ID" value="NZ_JBHLZU010000026.1"/>
</dbReference>
<gene>
    <name evidence="2" type="ORF">ACFFQA_30590</name>
</gene>
<protein>
    <submittedName>
        <fullName evidence="2">DUF2567 domain-containing protein</fullName>
    </submittedName>
</protein>
<keyword evidence="1" id="KW-0472">Membrane</keyword>
<feature type="transmembrane region" description="Helical" evidence="1">
    <location>
        <begin position="177"/>
        <end position="198"/>
    </location>
</feature>
<sequence length="208" mass="22498">MTEQQGGRAVPVRIPAAVDTDLHFDGDYDPPFPYHHEPPRPRVVVKADLLPSLSAFSFISLLGVPVAFVWSLLAPGERKVVSSEGKLVGLPWESYHRYDALAVFLMIGLGVGLLTGFGMWLLRRRRGPVMMIATGLGSAAAAALAIQLSGLFAGWWYPTPDALKVGDVLLQAPSLTLWWAVLAQPTTALLAYGISAAWNGTDDLGRRH</sequence>
<dbReference type="Proteomes" id="UP001589693">
    <property type="component" value="Unassembled WGS sequence"/>
</dbReference>
<evidence type="ECO:0000313" key="2">
    <source>
        <dbReference type="EMBL" id="MFB9908304.1"/>
    </source>
</evidence>
<proteinExistence type="predicted"/>
<evidence type="ECO:0000313" key="3">
    <source>
        <dbReference type="Proteomes" id="UP001589693"/>
    </source>
</evidence>
<feature type="transmembrane region" description="Helical" evidence="1">
    <location>
        <begin position="49"/>
        <end position="73"/>
    </location>
</feature>
<dbReference type="InterPro" id="IPR021213">
    <property type="entry name" value="DUF2567"/>
</dbReference>
<evidence type="ECO:0000256" key="1">
    <source>
        <dbReference type="SAM" id="Phobius"/>
    </source>
</evidence>
<dbReference type="Pfam" id="PF10821">
    <property type="entry name" value="DUF2567"/>
    <property type="match status" value="1"/>
</dbReference>
<dbReference type="EMBL" id="JBHLZU010000026">
    <property type="protein sequence ID" value="MFB9908304.1"/>
    <property type="molecule type" value="Genomic_DNA"/>
</dbReference>
<comment type="caution">
    <text evidence="2">The sequence shown here is derived from an EMBL/GenBank/DDBJ whole genome shotgun (WGS) entry which is preliminary data.</text>
</comment>
<keyword evidence="3" id="KW-1185">Reference proteome</keyword>
<organism evidence="2 3">
    <name type="scientific">Allokutzneria oryzae</name>
    <dbReference type="NCBI Taxonomy" id="1378989"/>
    <lineage>
        <taxon>Bacteria</taxon>
        <taxon>Bacillati</taxon>
        <taxon>Actinomycetota</taxon>
        <taxon>Actinomycetes</taxon>
        <taxon>Pseudonocardiales</taxon>
        <taxon>Pseudonocardiaceae</taxon>
        <taxon>Allokutzneria</taxon>
    </lineage>
</organism>
<feature type="transmembrane region" description="Helical" evidence="1">
    <location>
        <begin position="129"/>
        <end position="157"/>
    </location>
</feature>
<reference evidence="2 3" key="1">
    <citation type="submission" date="2024-09" db="EMBL/GenBank/DDBJ databases">
        <authorList>
            <person name="Sun Q."/>
            <person name="Mori K."/>
        </authorList>
    </citation>
    <scope>NUCLEOTIDE SEQUENCE [LARGE SCALE GENOMIC DNA]</scope>
    <source>
        <strain evidence="2 3">TBRC 7907</strain>
    </source>
</reference>
<feature type="transmembrane region" description="Helical" evidence="1">
    <location>
        <begin position="100"/>
        <end position="122"/>
    </location>
</feature>
<name>A0ABV6A586_9PSEU</name>
<keyword evidence="1" id="KW-0812">Transmembrane</keyword>